<reference evidence="5" key="1">
    <citation type="submission" date="2017-08" db="EMBL/GenBank/DDBJ databases">
        <authorList>
            <person name="Huang Z."/>
        </authorList>
    </citation>
    <scope>NUCLEOTIDE SEQUENCE [LARGE SCALE GENOMIC DNA]</scope>
    <source>
        <strain evidence="5">SA5d-4</strain>
    </source>
</reference>
<dbReference type="Proteomes" id="UP000217083">
    <property type="component" value="Unassembled WGS sequence"/>
</dbReference>
<evidence type="ECO:0000313" key="5">
    <source>
        <dbReference type="Proteomes" id="UP000217083"/>
    </source>
</evidence>
<evidence type="ECO:0000256" key="2">
    <source>
        <dbReference type="ARBA" id="ARBA00022801"/>
    </source>
</evidence>
<dbReference type="InterPro" id="IPR036412">
    <property type="entry name" value="HAD-like_sf"/>
</dbReference>
<keyword evidence="2 3" id="KW-0378">Hydrolase</keyword>
<keyword evidence="5" id="KW-1185">Reference proteome</keyword>
<organism evidence="4 5">
    <name type="scientific">Lottiidibacillus patelloidae</name>
    <dbReference type="NCBI Taxonomy" id="2670334"/>
    <lineage>
        <taxon>Bacteria</taxon>
        <taxon>Bacillati</taxon>
        <taxon>Bacillota</taxon>
        <taxon>Bacilli</taxon>
        <taxon>Bacillales</taxon>
        <taxon>Bacillaceae</taxon>
        <taxon>Lottiidibacillus</taxon>
    </lineage>
</organism>
<proteinExistence type="inferred from homology"/>
<dbReference type="EC" id="3.1.3.-" evidence="3"/>
<dbReference type="PANTHER" id="PTHR35134">
    <property type="entry name" value="NUCLEOTIDASE YQFW-RELATED"/>
    <property type="match status" value="1"/>
</dbReference>
<dbReference type="PIRSF" id="PIRSF021362">
    <property type="entry name" value="UCP021362_HAD"/>
    <property type="match status" value="1"/>
</dbReference>
<reference evidence="4 5" key="2">
    <citation type="submission" date="2017-09" db="EMBL/GenBank/DDBJ databases">
        <title>Bacillus patelloidae sp. nov., isolated from the intestinal tract of a marine limpet.</title>
        <authorList>
            <person name="Liu R."/>
            <person name="Dong C."/>
            <person name="Shao Z."/>
        </authorList>
    </citation>
    <scope>NUCLEOTIDE SEQUENCE [LARGE SCALE GENOMIC DNA]</scope>
    <source>
        <strain evidence="4 5">SA5d-4</strain>
    </source>
</reference>
<dbReference type="SUPFAM" id="SSF56784">
    <property type="entry name" value="HAD-like"/>
    <property type="match status" value="1"/>
</dbReference>
<dbReference type="AlphaFoldDB" id="A0A263BVE9"/>
<evidence type="ECO:0000256" key="3">
    <source>
        <dbReference type="PIRNR" id="PIRNR021362"/>
    </source>
</evidence>
<evidence type="ECO:0000313" key="4">
    <source>
        <dbReference type="EMBL" id="OZM57704.1"/>
    </source>
</evidence>
<evidence type="ECO:0000256" key="1">
    <source>
        <dbReference type="ARBA" id="ARBA00009589"/>
    </source>
</evidence>
<dbReference type="InterPro" id="IPR009206">
    <property type="entry name" value="Nucleotidase_putative"/>
</dbReference>
<dbReference type="GO" id="GO:0016787">
    <property type="term" value="F:hydrolase activity"/>
    <property type="evidence" value="ECO:0007669"/>
    <property type="project" value="UniProtKB-KW"/>
</dbReference>
<protein>
    <recommendedName>
        <fullName evidence="3">Nucleotidase</fullName>
        <ecNumber evidence="3">3.1.3.-</ecNumber>
    </recommendedName>
</protein>
<name>A0A263BVE9_9BACI</name>
<dbReference type="InterPro" id="IPR052419">
    <property type="entry name" value="5_3-deoxyribonucleotidase-like"/>
</dbReference>
<dbReference type="InterPro" id="IPR023214">
    <property type="entry name" value="HAD_sf"/>
</dbReference>
<comment type="caution">
    <text evidence="4">The sequence shown here is derived from an EMBL/GenBank/DDBJ whole genome shotgun (WGS) entry which is preliminary data.</text>
</comment>
<dbReference type="RefSeq" id="WP_094922673.1">
    <property type="nucleotide sequence ID" value="NZ_NPIA01000002.1"/>
</dbReference>
<gene>
    <name evidence="4" type="ORF">CIB95_04885</name>
</gene>
<accession>A0A263BVE9</accession>
<sequence>MKRVKFGFDIDGTVTCPTSYIPYLNKSFDRNLSLDDIKEYSLLPLLNITEEEFWKWMDEHEETICRQSPVAKYFEIIFPEWSNKHEFIFVSARRKYLLEATHEWLEKHNVPYSHVELIGKHDKVSAIKNLKCDIFFEDKHDNACDIAEECGIPVILFDTPYNRDPIPENVIRVNNWLEAKEWVNNWLDKKAKETQ</sequence>
<dbReference type="PANTHER" id="PTHR35134:SF2">
    <property type="entry name" value="NUCLEOTIDASE YQFW-RELATED"/>
    <property type="match status" value="1"/>
</dbReference>
<dbReference type="EMBL" id="NPIA01000002">
    <property type="protein sequence ID" value="OZM57704.1"/>
    <property type="molecule type" value="Genomic_DNA"/>
</dbReference>
<comment type="similarity">
    <text evidence="1 3">Belongs to the 5'(3')-deoxyribonucleotidase family.</text>
</comment>
<dbReference type="Gene3D" id="3.40.50.1000">
    <property type="entry name" value="HAD superfamily/HAD-like"/>
    <property type="match status" value="1"/>
</dbReference>